<feature type="transmembrane region" description="Helical" evidence="2">
    <location>
        <begin position="114"/>
        <end position="132"/>
    </location>
</feature>
<keyword evidence="2" id="KW-0472">Membrane</keyword>
<evidence type="ECO:0000313" key="4">
    <source>
        <dbReference type="Proteomes" id="UP000613030"/>
    </source>
</evidence>
<keyword evidence="2" id="KW-0812">Transmembrane</keyword>
<organism evidence="3 4">
    <name type="scientific">Chryseolinea lacunae</name>
    <dbReference type="NCBI Taxonomy" id="2801331"/>
    <lineage>
        <taxon>Bacteria</taxon>
        <taxon>Pseudomonadati</taxon>
        <taxon>Bacteroidota</taxon>
        <taxon>Cytophagia</taxon>
        <taxon>Cytophagales</taxon>
        <taxon>Fulvivirgaceae</taxon>
        <taxon>Chryseolinea</taxon>
    </lineage>
</organism>
<reference evidence="3 4" key="1">
    <citation type="submission" date="2021-01" db="EMBL/GenBank/DDBJ databases">
        <title>Chryseolinea sp. Jin1 Genome sequencing and assembly.</title>
        <authorList>
            <person name="Kim I."/>
        </authorList>
    </citation>
    <scope>NUCLEOTIDE SEQUENCE [LARGE SCALE GENOMIC DNA]</scope>
    <source>
        <strain evidence="3 4">Jin1</strain>
    </source>
</reference>
<sequence>MRKLTFYLFVLALVIVDSLLISKPNLLGKIGLIIYKYHYLRTFPRTLLTVAIVVAVAIGIAELIELLVKRSVLKRATGSIVLIVLIALSFGILVKTGIDFQAWTYSHTGLRFRFGAYMLPTLLIVIFTFGLLKLPRPQQTFPESPLQPGSSSNNDLPTLP</sequence>
<name>A0ABS1KTX3_9BACT</name>
<feature type="transmembrane region" description="Helical" evidence="2">
    <location>
        <begin position="46"/>
        <end position="64"/>
    </location>
</feature>
<keyword evidence="4" id="KW-1185">Reference proteome</keyword>
<evidence type="ECO:0000256" key="2">
    <source>
        <dbReference type="SAM" id="Phobius"/>
    </source>
</evidence>
<dbReference type="Proteomes" id="UP000613030">
    <property type="component" value="Unassembled WGS sequence"/>
</dbReference>
<evidence type="ECO:0000313" key="3">
    <source>
        <dbReference type="EMBL" id="MBL0742904.1"/>
    </source>
</evidence>
<feature type="transmembrane region" description="Helical" evidence="2">
    <location>
        <begin position="76"/>
        <end position="94"/>
    </location>
</feature>
<protein>
    <recommendedName>
        <fullName evidence="5">DUF4293 domain-containing protein</fullName>
    </recommendedName>
</protein>
<evidence type="ECO:0000256" key="1">
    <source>
        <dbReference type="SAM" id="MobiDB-lite"/>
    </source>
</evidence>
<gene>
    <name evidence="3" type="ORF">JI741_16875</name>
</gene>
<comment type="caution">
    <text evidence="3">The sequence shown here is derived from an EMBL/GenBank/DDBJ whole genome shotgun (WGS) entry which is preliminary data.</text>
</comment>
<feature type="region of interest" description="Disordered" evidence="1">
    <location>
        <begin position="140"/>
        <end position="160"/>
    </location>
</feature>
<evidence type="ECO:0008006" key="5">
    <source>
        <dbReference type="Google" id="ProtNLM"/>
    </source>
</evidence>
<dbReference type="RefSeq" id="WP_202011623.1">
    <property type="nucleotide sequence ID" value="NZ_JAERRB010000005.1"/>
</dbReference>
<keyword evidence="2" id="KW-1133">Transmembrane helix</keyword>
<proteinExistence type="predicted"/>
<dbReference type="EMBL" id="JAERRB010000005">
    <property type="protein sequence ID" value="MBL0742904.1"/>
    <property type="molecule type" value="Genomic_DNA"/>
</dbReference>
<accession>A0ABS1KTX3</accession>